<keyword evidence="4" id="KW-0862">Zinc</keyword>
<dbReference type="PANTHER" id="PTHR43267:SF1">
    <property type="entry name" value="TRNA THREONYLCARBAMOYLADENOSINE DEHYDRATASE"/>
    <property type="match status" value="1"/>
</dbReference>
<organism evidence="8 9">
    <name type="scientific">Hyphomicrobium denitrificans 1NES1</name>
    <dbReference type="NCBI Taxonomy" id="670307"/>
    <lineage>
        <taxon>Bacteria</taxon>
        <taxon>Pseudomonadati</taxon>
        <taxon>Pseudomonadota</taxon>
        <taxon>Alphaproteobacteria</taxon>
        <taxon>Hyphomicrobiales</taxon>
        <taxon>Hyphomicrobiaceae</taxon>
        <taxon>Hyphomicrobium</taxon>
    </lineage>
</organism>
<dbReference type="HOGENOM" id="CLU_041781_0_0_5"/>
<dbReference type="Pfam" id="PF14464">
    <property type="entry name" value="Prok-JAB"/>
    <property type="match status" value="1"/>
</dbReference>
<dbReference type="SUPFAM" id="SSF69572">
    <property type="entry name" value="Activating enzymes of the ubiquitin-like proteins"/>
    <property type="match status" value="1"/>
</dbReference>
<dbReference type="Pfam" id="PF00899">
    <property type="entry name" value="ThiF"/>
    <property type="match status" value="1"/>
</dbReference>
<evidence type="ECO:0000313" key="9">
    <source>
        <dbReference type="Proteomes" id="UP000005952"/>
    </source>
</evidence>
<keyword evidence="5" id="KW-0482">Metalloprotease</keyword>
<dbReference type="PANTHER" id="PTHR43267">
    <property type="entry name" value="TRNA THREONYLCARBAMOYLADENOSINE DEHYDRATASE"/>
    <property type="match status" value="1"/>
</dbReference>
<evidence type="ECO:0000256" key="5">
    <source>
        <dbReference type="ARBA" id="ARBA00023049"/>
    </source>
</evidence>
<dbReference type="InterPro" id="IPR000594">
    <property type="entry name" value="ThiF_NAD_FAD-bd"/>
</dbReference>
<proteinExistence type="predicted"/>
<dbReference type="CDD" id="cd01483">
    <property type="entry name" value="E1_enzyme_family"/>
    <property type="match status" value="1"/>
</dbReference>
<sequence>MTRHTLTMREDQRAALAKTLLRDADEYAALLFCGRSRTVDPWTGLPQERYLVRELVEVDPSAFHSRSPEGLTWSTTPFFNCLKRAEIEDLAVAVAHSHPSGPLAFSAQDDVAEKELFRIAFDRLNSERPHLSIVMNGKEDLVARAYGPDLSPVPVDLIRSFGDRWRFWPASAPAAARHLDRQQRAFGRDSTADLQSLRVGVVGCGGTGSAVVALLARIGVAHIALFDFDRIEETNLNRVHFSTRADAIVRRRKIEVIAEALGEMGLQSSVVSIPYDVTDARARDALLSCDIVLGCTDDHSGRNILNRIAHFYLIPVIDLGLLIEPSKDASGYDVFDGRVTVIQPGAPCQVCRGLISTDKLFAESLMRTNPQLYEQRRRAGYVPSLNEQNPAVVTFTTEVATMAVNELFQRLTGFRGENGHAYERVRRFDELKDTDTIPAGRSRPGCKLCDRRIYDGRGDCTPFLDIAP</sequence>
<name>N0B4B8_9HYPH</name>
<dbReference type="GO" id="GO:0008237">
    <property type="term" value="F:metallopeptidase activity"/>
    <property type="evidence" value="ECO:0007669"/>
    <property type="project" value="UniProtKB-KW"/>
</dbReference>
<reference evidence="8 9" key="1">
    <citation type="journal article" date="2013" name="Genome Announc.">
        <title>Genome sequences for three denitrifying bacterial strains isolated from a uranium- and nitrate-contaminated subsurface environment.</title>
        <authorList>
            <person name="Venkatramanan R."/>
            <person name="Prakash O."/>
            <person name="Woyke T."/>
            <person name="Chain P."/>
            <person name="Goodwin L.A."/>
            <person name="Watson D."/>
            <person name="Brooks S."/>
            <person name="Kostka J.E."/>
            <person name="Green S.J."/>
        </authorList>
    </citation>
    <scope>NUCLEOTIDE SEQUENCE [LARGE SCALE GENOMIC DNA]</scope>
    <source>
        <strain evidence="8 9">1NES1</strain>
    </source>
</reference>
<accession>N0B4B8</accession>
<evidence type="ECO:0000313" key="8">
    <source>
        <dbReference type="EMBL" id="AGK57042.1"/>
    </source>
</evidence>
<dbReference type="GO" id="GO:0008641">
    <property type="term" value="F:ubiquitin-like modifier activating enzyme activity"/>
    <property type="evidence" value="ECO:0007669"/>
    <property type="project" value="InterPro"/>
</dbReference>
<dbReference type="GO" id="GO:0046872">
    <property type="term" value="F:metal ion binding"/>
    <property type="evidence" value="ECO:0007669"/>
    <property type="project" value="UniProtKB-KW"/>
</dbReference>
<dbReference type="Proteomes" id="UP000005952">
    <property type="component" value="Chromosome"/>
</dbReference>
<evidence type="ECO:0000256" key="4">
    <source>
        <dbReference type="ARBA" id="ARBA00022833"/>
    </source>
</evidence>
<evidence type="ECO:0000256" key="1">
    <source>
        <dbReference type="ARBA" id="ARBA00022670"/>
    </source>
</evidence>
<keyword evidence="1" id="KW-0645">Protease</keyword>
<dbReference type="InterPro" id="IPR028090">
    <property type="entry name" value="JAB_dom_prok"/>
</dbReference>
<evidence type="ECO:0000256" key="3">
    <source>
        <dbReference type="ARBA" id="ARBA00022801"/>
    </source>
</evidence>
<dbReference type="GO" id="GO:0006508">
    <property type="term" value="P:proteolysis"/>
    <property type="evidence" value="ECO:0007669"/>
    <property type="project" value="UniProtKB-KW"/>
</dbReference>
<dbReference type="Gene3D" id="3.40.50.720">
    <property type="entry name" value="NAD(P)-binding Rossmann-like Domain"/>
    <property type="match status" value="1"/>
</dbReference>
<dbReference type="GO" id="GO:0061504">
    <property type="term" value="P:cyclic threonylcarbamoyladenosine biosynthetic process"/>
    <property type="evidence" value="ECO:0007669"/>
    <property type="project" value="TreeGrafter"/>
</dbReference>
<evidence type="ECO:0000259" key="6">
    <source>
        <dbReference type="Pfam" id="PF00899"/>
    </source>
</evidence>
<dbReference type="AlphaFoldDB" id="N0B4B8"/>
<feature type="domain" description="JAB" evidence="7">
    <location>
        <begin position="13"/>
        <end position="128"/>
    </location>
</feature>
<dbReference type="EMBL" id="CP005587">
    <property type="protein sequence ID" value="AGK57042.1"/>
    <property type="molecule type" value="Genomic_DNA"/>
</dbReference>
<protein>
    <submittedName>
        <fullName evidence="8">ThiF family protein</fullName>
    </submittedName>
</protein>
<dbReference type="GO" id="GO:0061503">
    <property type="term" value="F:tRNA threonylcarbamoyladenosine dehydratase"/>
    <property type="evidence" value="ECO:0007669"/>
    <property type="project" value="TreeGrafter"/>
</dbReference>
<keyword evidence="3" id="KW-0378">Hydrolase</keyword>
<keyword evidence="9" id="KW-1185">Reference proteome</keyword>
<dbReference type="STRING" id="670307.HYPDE_26808"/>
<dbReference type="OrthoDB" id="8773615at2"/>
<gene>
    <name evidence="8" type="ORF">HYPDE_26808</name>
</gene>
<dbReference type="RefSeq" id="WP_015597079.1">
    <property type="nucleotide sequence ID" value="NC_021172.1"/>
</dbReference>
<dbReference type="KEGG" id="hdt:HYPDE_26808"/>
<dbReference type="InterPro" id="IPR045886">
    <property type="entry name" value="ThiF/MoeB/HesA"/>
</dbReference>
<feature type="domain" description="THIF-type NAD/FAD binding fold" evidence="6">
    <location>
        <begin position="180"/>
        <end position="446"/>
    </location>
</feature>
<dbReference type="eggNOG" id="COG0476">
    <property type="taxonomic scope" value="Bacteria"/>
</dbReference>
<keyword evidence="2" id="KW-0479">Metal-binding</keyword>
<dbReference type="InterPro" id="IPR035985">
    <property type="entry name" value="Ubiquitin-activating_enz"/>
</dbReference>
<evidence type="ECO:0000256" key="2">
    <source>
        <dbReference type="ARBA" id="ARBA00022723"/>
    </source>
</evidence>
<evidence type="ECO:0000259" key="7">
    <source>
        <dbReference type="Pfam" id="PF14464"/>
    </source>
</evidence>